<sequence length="147" mass="15954">MSDPGVAVVRAQVGRAFPGGEFVVEPWLAWLFADAALAEPGGEVAHPVLAWTAATQAMGVGWDEFFAWFDACAEDGPLFGEHETVLHEPMRVGGTYMVSGCVTSADRKTGRSAGTFDIVDYRLAVHDKESGRHVADCWNSIIFPRRN</sequence>
<evidence type="ECO:0000313" key="2">
    <source>
        <dbReference type="Proteomes" id="UP001597478"/>
    </source>
</evidence>
<organism evidence="1 2">
    <name type="scientific">Prauserella oleivorans</name>
    <dbReference type="NCBI Taxonomy" id="1478153"/>
    <lineage>
        <taxon>Bacteria</taxon>
        <taxon>Bacillati</taxon>
        <taxon>Actinomycetota</taxon>
        <taxon>Actinomycetes</taxon>
        <taxon>Pseudonocardiales</taxon>
        <taxon>Pseudonocardiaceae</taxon>
        <taxon>Prauserella</taxon>
    </lineage>
</organism>
<reference evidence="2" key="1">
    <citation type="journal article" date="2019" name="Int. J. Syst. Evol. Microbiol.">
        <title>The Global Catalogue of Microorganisms (GCM) 10K type strain sequencing project: providing services to taxonomists for standard genome sequencing and annotation.</title>
        <authorList>
            <consortium name="The Broad Institute Genomics Platform"/>
            <consortium name="The Broad Institute Genome Sequencing Center for Infectious Disease"/>
            <person name="Wu L."/>
            <person name="Ma J."/>
        </authorList>
    </citation>
    <scope>NUCLEOTIDE SEQUENCE [LARGE SCALE GENOMIC DNA]</scope>
    <source>
        <strain evidence="2">IBRC-M 10906</strain>
    </source>
</reference>
<gene>
    <name evidence="1" type="ORF">ACFS2C_07080</name>
</gene>
<dbReference type="SUPFAM" id="SSF54637">
    <property type="entry name" value="Thioesterase/thiol ester dehydrase-isomerase"/>
    <property type="match status" value="1"/>
</dbReference>
<name>A0ABW5W992_9PSEU</name>
<evidence type="ECO:0008006" key="3">
    <source>
        <dbReference type="Google" id="ProtNLM"/>
    </source>
</evidence>
<proteinExistence type="predicted"/>
<dbReference type="Proteomes" id="UP001597478">
    <property type="component" value="Unassembled WGS sequence"/>
</dbReference>
<comment type="caution">
    <text evidence="1">The sequence shown here is derived from an EMBL/GenBank/DDBJ whole genome shotgun (WGS) entry which is preliminary data.</text>
</comment>
<dbReference type="EMBL" id="JBHUOF010000007">
    <property type="protein sequence ID" value="MFD2799148.1"/>
    <property type="molecule type" value="Genomic_DNA"/>
</dbReference>
<dbReference type="Gene3D" id="3.10.129.10">
    <property type="entry name" value="Hotdog Thioesterase"/>
    <property type="match status" value="1"/>
</dbReference>
<keyword evidence="2" id="KW-1185">Reference proteome</keyword>
<dbReference type="InterPro" id="IPR029069">
    <property type="entry name" value="HotDog_dom_sf"/>
</dbReference>
<dbReference type="RefSeq" id="WP_377386324.1">
    <property type="nucleotide sequence ID" value="NZ_JBHSAN010000006.1"/>
</dbReference>
<evidence type="ECO:0000313" key="1">
    <source>
        <dbReference type="EMBL" id="MFD2799148.1"/>
    </source>
</evidence>
<accession>A0ABW5W992</accession>
<protein>
    <recommendedName>
        <fullName evidence="3">N-terminal of MaoC-like dehydratase domain-containing protein</fullName>
    </recommendedName>
</protein>